<evidence type="ECO:0000256" key="4">
    <source>
        <dbReference type="RuleBase" id="RU361117"/>
    </source>
</evidence>
<comment type="catalytic activity">
    <reaction evidence="4">
        <text>alpha,alpha-trehalose 6-phosphate + H2O = alpha,alpha-trehalose + phosphate</text>
        <dbReference type="Rhea" id="RHEA:23420"/>
        <dbReference type="ChEBI" id="CHEBI:15377"/>
        <dbReference type="ChEBI" id="CHEBI:16551"/>
        <dbReference type="ChEBI" id="CHEBI:43474"/>
        <dbReference type="ChEBI" id="CHEBI:58429"/>
        <dbReference type="EC" id="3.1.3.12"/>
    </reaction>
</comment>
<evidence type="ECO:0000256" key="3">
    <source>
        <dbReference type="ARBA" id="ARBA00022801"/>
    </source>
</evidence>
<dbReference type="InterPro" id="IPR036412">
    <property type="entry name" value="HAD-like_sf"/>
</dbReference>
<comment type="cofactor">
    <cofactor evidence="4">
        <name>Mg(2+)</name>
        <dbReference type="ChEBI" id="CHEBI:18420"/>
    </cofactor>
</comment>
<dbReference type="PANTHER" id="PTHR43768">
    <property type="entry name" value="TREHALOSE 6-PHOSPHATE PHOSPHATASE"/>
    <property type="match status" value="1"/>
</dbReference>
<gene>
    <name evidence="5" type="ORF">SAMN06296058_0209</name>
</gene>
<evidence type="ECO:0000313" key="5">
    <source>
        <dbReference type="EMBL" id="SKC42216.1"/>
    </source>
</evidence>
<dbReference type="CDD" id="cd01627">
    <property type="entry name" value="HAD_TPP"/>
    <property type="match status" value="1"/>
</dbReference>
<reference evidence="5 6" key="1">
    <citation type="submission" date="2017-02" db="EMBL/GenBank/DDBJ databases">
        <authorList>
            <person name="Peterson S.W."/>
        </authorList>
    </citation>
    <scope>NUCLEOTIDE SEQUENCE [LARGE SCALE GENOMIC DNA]</scope>
    <source>
        <strain evidence="5 6">P15</strain>
    </source>
</reference>
<evidence type="ECO:0000256" key="2">
    <source>
        <dbReference type="ARBA" id="ARBA00008770"/>
    </source>
</evidence>
<dbReference type="GO" id="GO:0005992">
    <property type="term" value="P:trehalose biosynthetic process"/>
    <property type="evidence" value="ECO:0007669"/>
    <property type="project" value="UniProtKB-UniPathway"/>
</dbReference>
<dbReference type="UniPathway" id="UPA00299"/>
<dbReference type="Proteomes" id="UP000190341">
    <property type="component" value="Unassembled WGS sequence"/>
</dbReference>
<dbReference type="InterPro" id="IPR044651">
    <property type="entry name" value="OTSB-like"/>
</dbReference>
<dbReference type="NCBIfam" id="TIGR01484">
    <property type="entry name" value="HAD-SF-IIB"/>
    <property type="match status" value="1"/>
</dbReference>
<accession>A0A1T5ISW1</accession>
<keyword evidence="4" id="KW-0460">Magnesium</keyword>
<dbReference type="PANTHER" id="PTHR43768:SF3">
    <property type="entry name" value="TREHALOSE 6-PHOSPHATE PHOSPHATASE"/>
    <property type="match status" value="1"/>
</dbReference>
<dbReference type="AlphaFoldDB" id="A0A1T5ISW1"/>
<dbReference type="NCBIfam" id="TIGR00685">
    <property type="entry name" value="T6PP"/>
    <property type="match status" value="1"/>
</dbReference>
<comment type="pathway">
    <text evidence="1 4">Glycan biosynthesis; trehalose biosynthesis.</text>
</comment>
<keyword evidence="3 4" id="KW-0378">Hydrolase</keyword>
<proteinExistence type="inferred from homology"/>
<dbReference type="InterPro" id="IPR006379">
    <property type="entry name" value="HAD-SF_hydro_IIB"/>
</dbReference>
<dbReference type="EMBL" id="FUZV01000001">
    <property type="protein sequence ID" value="SKC42216.1"/>
    <property type="molecule type" value="Genomic_DNA"/>
</dbReference>
<dbReference type="InterPro" id="IPR023214">
    <property type="entry name" value="HAD_sf"/>
</dbReference>
<evidence type="ECO:0000256" key="1">
    <source>
        <dbReference type="ARBA" id="ARBA00005199"/>
    </source>
</evidence>
<dbReference type="GO" id="GO:0004805">
    <property type="term" value="F:trehalose-phosphatase activity"/>
    <property type="evidence" value="ECO:0007669"/>
    <property type="project" value="UniProtKB-EC"/>
</dbReference>
<dbReference type="OrthoDB" id="9814913at2"/>
<keyword evidence="6" id="KW-1185">Reference proteome</keyword>
<dbReference type="Gene3D" id="3.30.70.1020">
    <property type="entry name" value="Trehalose-6-phosphate phosphatase related protein, domain 2"/>
    <property type="match status" value="1"/>
</dbReference>
<keyword evidence="4" id="KW-0479">Metal-binding</keyword>
<comment type="function">
    <text evidence="4">Removes the phosphate from trehalose 6-phosphate to produce free trehalose.</text>
</comment>
<dbReference type="EC" id="3.1.3.12" evidence="4"/>
<name>A0A1T5ISW1_9GAMM</name>
<evidence type="ECO:0000313" key="6">
    <source>
        <dbReference type="Proteomes" id="UP000190341"/>
    </source>
</evidence>
<dbReference type="Pfam" id="PF02358">
    <property type="entry name" value="Trehalose_PPase"/>
    <property type="match status" value="1"/>
</dbReference>
<dbReference type="InterPro" id="IPR003337">
    <property type="entry name" value="Trehalose_PPase"/>
</dbReference>
<sequence length="254" mass="27093">MGSESTDDAAPPLIEEDWAVFLDVDGSLAEHAPTPSDVRIDPQLMQALPKLAELCGGAVALVSGRSIQALDDLFAPLDIAAMAGLHGLERRGHGGAHAAPEMGADFLELARQAEAIAAEYPGALVEYKGGCLFLHWRSAPDAAASFSSFAERVREQLAGHRLHPGAHGIEIRPIGVDKGIAIAAFMEEAPFRGRRPVFIGDDPADEPGFAVVNAFDGVSVLVGGDRPTSARYRLDNPRRVRQWLFASLDRKQAA</sequence>
<dbReference type="Gene3D" id="3.40.50.1000">
    <property type="entry name" value="HAD superfamily/HAD-like"/>
    <property type="match status" value="1"/>
</dbReference>
<dbReference type="GO" id="GO:0000287">
    <property type="term" value="F:magnesium ion binding"/>
    <property type="evidence" value="ECO:0007669"/>
    <property type="project" value="UniProtKB-ARBA"/>
</dbReference>
<dbReference type="STRING" id="428993.SAMN06296058_0209"/>
<dbReference type="SUPFAM" id="SSF56784">
    <property type="entry name" value="HAD-like"/>
    <property type="match status" value="1"/>
</dbReference>
<protein>
    <recommendedName>
        <fullName evidence="4">Trehalose 6-phosphate phosphatase</fullName>
        <ecNumber evidence="4">3.1.3.12</ecNumber>
    </recommendedName>
</protein>
<organism evidence="5 6">
    <name type="scientific">Pseudoxanthomonas indica</name>
    <dbReference type="NCBI Taxonomy" id="428993"/>
    <lineage>
        <taxon>Bacteria</taxon>
        <taxon>Pseudomonadati</taxon>
        <taxon>Pseudomonadota</taxon>
        <taxon>Gammaproteobacteria</taxon>
        <taxon>Lysobacterales</taxon>
        <taxon>Lysobacteraceae</taxon>
        <taxon>Pseudoxanthomonas</taxon>
    </lineage>
</organism>
<comment type="similarity">
    <text evidence="2 4">Belongs to the trehalose phosphatase family.</text>
</comment>
<dbReference type="RefSeq" id="WP_079722639.1">
    <property type="nucleotide sequence ID" value="NZ_BMCL01000003.1"/>
</dbReference>